<feature type="domain" description="Gcp-like" evidence="2">
    <location>
        <begin position="32"/>
        <end position="225"/>
    </location>
</feature>
<reference evidence="3" key="1">
    <citation type="journal article" date="2021" name="PeerJ">
        <title>Extensive microbial diversity within the chicken gut microbiome revealed by metagenomics and culture.</title>
        <authorList>
            <person name="Gilroy R."/>
            <person name="Ravi A."/>
            <person name="Getino M."/>
            <person name="Pursley I."/>
            <person name="Horton D.L."/>
            <person name="Alikhan N.F."/>
            <person name="Baker D."/>
            <person name="Gharbi K."/>
            <person name="Hall N."/>
            <person name="Watson M."/>
            <person name="Adriaenssens E.M."/>
            <person name="Foster-Nyarko E."/>
            <person name="Jarju S."/>
            <person name="Secka A."/>
            <person name="Antonio M."/>
            <person name="Oren A."/>
            <person name="Chaudhuri R.R."/>
            <person name="La Ragione R."/>
            <person name="Hildebrand F."/>
            <person name="Pallen M.J."/>
        </authorList>
    </citation>
    <scope>NUCLEOTIDE SEQUENCE</scope>
    <source>
        <strain evidence="3">CHK178-16964</strain>
    </source>
</reference>
<gene>
    <name evidence="3" type="primary">tsaB</name>
    <name evidence="3" type="ORF">IAA07_07375</name>
</gene>
<dbReference type="InterPro" id="IPR022496">
    <property type="entry name" value="T6A_TsaB"/>
</dbReference>
<dbReference type="InterPro" id="IPR000905">
    <property type="entry name" value="Gcp-like_dom"/>
</dbReference>
<evidence type="ECO:0000313" key="3">
    <source>
        <dbReference type="EMBL" id="HJA71388.1"/>
    </source>
</evidence>
<dbReference type="CDD" id="cd24032">
    <property type="entry name" value="ASKHA_NBD_TsaB"/>
    <property type="match status" value="1"/>
</dbReference>
<sequence length="240" mass="26039">MRILGIESSSLVASVAVVTDDTVTAEYTVNFKKTHSQTLLPMLDEVAKMIELDLDTIDAIAVSGGPGSFTGLRIGSATGKGLGLALKKPLIHVPTVDGLAYNMWGYAGLVCPIMDARRGQVYTGIYRMKDGMEILKEQCPMDMKELAAQLNEMGERVVFLGDGVPVNKQAIQETMTVPFEFAPAHMNRQRAGAIAALGAIYYSQGKVETAAEHKPDYLRKSQAERERSNQLLKGDKGMEG</sequence>
<feature type="region of interest" description="Disordered" evidence="1">
    <location>
        <begin position="212"/>
        <end position="240"/>
    </location>
</feature>
<protein>
    <submittedName>
        <fullName evidence="3">tRNA (Adenosine(37)-N6)-threonylcarbamoyltransferase complex dimerization subunit type 1 TsaB</fullName>
        <ecNumber evidence="3">2.3.1.234</ecNumber>
    </submittedName>
</protein>
<dbReference type="EMBL" id="DWZA01000064">
    <property type="protein sequence ID" value="HJA71388.1"/>
    <property type="molecule type" value="Genomic_DNA"/>
</dbReference>
<dbReference type="GO" id="GO:0002949">
    <property type="term" value="P:tRNA threonylcarbamoyladenosine modification"/>
    <property type="evidence" value="ECO:0007669"/>
    <property type="project" value="InterPro"/>
</dbReference>
<reference evidence="3" key="2">
    <citation type="submission" date="2021-04" db="EMBL/GenBank/DDBJ databases">
        <authorList>
            <person name="Gilroy R."/>
        </authorList>
    </citation>
    <scope>NUCLEOTIDE SEQUENCE</scope>
    <source>
        <strain evidence="3">CHK178-16964</strain>
    </source>
</reference>
<dbReference type="PANTHER" id="PTHR11735">
    <property type="entry name" value="TRNA N6-ADENOSINE THREONYLCARBAMOYLTRANSFERASE"/>
    <property type="match status" value="1"/>
</dbReference>
<dbReference type="InterPro" id="IPR043129">
    <property type="entry name" value="ATPase_NBD"/>
</dbReference>
<evidence type="ECO:0000259" key="2">
    <source>
        <dbReference type="Pfam" id="PF00814"/>
    </source>
</evidence>
<dbReference type="AlphaFoldDB" id="A0A9D2HJF4"/>
<dbReference type="GO" id="GO:0061711">
    <property type="term" value="F:tRNA N(6)-L-threonylcarbamoyladenine synthase activity"/>
    <property type="evidence" value="ECO:0007669"/>
    <property type="project" value="UniProtKB-EC"/>
</dbReference>
<dbReference type="Gene3D" id="3.30.420.40">
    <property type="match status" value="2"/>
</dbReference>
<accession>A0A9D2HJF4</accession>
<comment type="caution">
    <text evidence="3">The sequence shown here is derived from an EMBL/GenBank/DDBJ whole genome shotgun (WGS) entry which is preliminary data.</text>
</comment>
<dbReference type="GO" id="GO:0005829">
    <property type="term" value="C:cytosol"/>
    <property type="evidence" value="ECO:0007669"/>
    <property type="project" value="TreeGrafter"/>
</dbReference>
<name>A0A9D2HJF4_9FIRM</name>
<evidence type="ECO:0000313" key="4">
    <source>
        <dbReference type="Proteomes" id="UP000823900"/>
    </source>
</evidence>
<evidence type="ECO:0000256" key="1">
    <source>
        <dbReference type="SAM" id="MobiDB-lite"/>
    </source>
</evidence>
<dbReference type="PANTHER" id="PTHR11735:SF11">
    <property type="entry name" value="TRNA THREONYLCARBAMOYLADENOSINE BIOSYNTHESIS PROTEIN TSAB"/>
    <property type="match status" value="1"/>
</dbReference>
<dbReference type="NCBIfam" id="TIGR03725">
    <property type="entry name" value="T6A_YeaZ"/>
    <property type="match status" value="1"/>
</dbReference>
<dbReference type="Proteomes" id="UP000823900">
    <property type="component" value="Unassembled WGS sequence"/>
</dbReference>
<keyword evidence="3" id="KW-0808">Transferase</keyword>
<dbReference type="EC" id="2.3.1.234" evidence="3"/>
<dbReference type="Pfam" id="PF00814">
    <property type="entry name" value="TsaD"/>
    <property type="match status" value="1"/>
</dbReference>
<dbReference type="SUPFAM" id="SSF53067">
    <property type="entry name" value="Actin-like ATPase domain"/>
    <property type="match status" value="2"/>
</dbReference>
<keyword evidence="3" id="KW-0012">Acyltransferase</keyword>
<organism evidence="3 4">
    <name type="scientific">Candidatus Lachnoclostridium stercoravium</name>
    <dbReference type="NCBI Taxonomy" id="2838633"/>
    <lineage>
        <taxon>Bacteria</taxon>
        <taxon>Bacillati</taxon>
        <taxon>Bacillota</taxon>
        <taxon>Clostridia</taxon>
        <taxon>Lachnospirales</taxon>
        <taxon>Lachnospiraceae</taxon>
    </lineage>
</organism>
<proteinExistence type="predicted"/>